<feature type="domain" description="Phage-Barnase-EndoU-ColicinE5/D-RelE like nuclease 4" evidence="2">
    <location>
        <begin position="435"/>
        <end position="612"/>
    </location>
</feature>
<feature type="domain" description="Large polyvalent protein associated" evidence="3">
    <location>
        <begin position="643"/>
        <end position="740"/>
    </location>
</feature>
<dbReference type="Pfam" id="PF18840">
    <property type="entry name" value="LPD25"/>
    <property type="match status" value="1"/>
</dbReference>
<dbReference type="RefSeq" id="WP_006740028.1">
    <property type="nucleotide sequence ID" value="NZ_AEUZ02000001.1"/>
</dbReference>
<dbReference type="eggNOG" id="COG2856">
    <property type="taxonomic scope" value="Bacteria"/>
</dbReference>
<dbReference type="eggNOG" id="COG0358">
    <property type="taxonomic scope" value="Bacteria"/>
</dbReference>
<dbReference type="InterPro" id="IPR041420">
    <property type="entry name" value="PBECR4"/>
</dbReference>
<feature type="compositionally biased region" description="Polar residues" evidence="1">
    <location>
        <begin position="364"/>
        <end position="394"/>
    </location>
</feature>
<feature type="compositionally biased region" description="Basic and acidic residues" evidence="1">
    <location>
        <begin position="351"/>
        <end position="363"/>
    </location>
</feature>
<protein>
    <recommendedName>
        <fullName evidence="6">Toprim domain protein</fullName>
    </recommendedName>
</protein>
<dbReference type="AlphaFoldDB" id="G5KEW5"/>
<dbReference type="InterPro" id="IPR041045">
    <property type="entry name" value="LPD25"/>
</dbReference>
<dbReference type="SUPFAM" id="SSF57783">
    <property type="entry name" value="Zinc beta-ribbon"/>
    <property type="match status" value="1"/>
</dbReference>
<organism evidence="4 5">
    <name type="scientific">Streptococcus urinalis 2285-97</name>
    <dbReference type="NCBI Taxonomy" id="764291"/>
    <lineage>
        <taxon>Bacteria</taxon>
        <taxon>Bacillati</taxon>
        <taxon>Bacillota</taxon>
        <taxon>Bacilli</taxon>
        <taxon>Lactobacillales</taxon>
        <taxon>Streptococcaceae</taxon>
        <taxon>Streptococcus</taxon>
    </lineage>
</organism>
<dbReference type="GO" id="GO:0003677">
    <property type="term" value="F:DNA binding"/>
    <property type="evidence" value="ECO:0007669"/>
    <property type="project" value="InterPro"/>
</dbReference>
<proteinExistence type="predicted"/>
<dbReference type="InterPro" id="IPR036977">
    <property type="entry name" value="DNA_primase_Znf_CHC2"/>
</dbReference>
<comment type="caution">
    <text evidence="4">The sequence shown here is derived from an EMBL/GenBank/DDBJ whole genome shotgun (WGS) entry which is preliminary data.</text>
</comment>
<keyword evidence="5" id="KW-1185">Reference proteome</keyword>
<dbReference type="GO" id="GO:0006260">
    <property type="term" value="P:DNA replication"/>
    <property type="evidence" value="ECO:0007669"/>
    <property type="project" value="InterPro"/>
</dbReference>
<gene>
    <name evidence="4" type="ORF">STRUR_0869</name>
</gene>
<evidence type="ECO:0000259" key="3">
    <source>
        <dbReference type="Pfam" id="PF18840"/>
    </source>
</evidence>
<accession>G5KEW5</accession>
<dbReference type="Pfam" id="PF18813">
    <property type="entry name" value="PBECR4"/>
    <property type="match status" value="1"/>
</dbReference>
<evidence type="ECO:0000313" key="4">
    <source>
        <dbReference type="EMBL" id="EHJ57314.1"/>
    </source>
</evidence>
<reference evidence="4 5" key="1">
    <citation type="journal article" date="2014" name="Int. J. Syst. Evol. Microbiol.">
        <title>Phylogenomics and the dynamic genome evolution of the genus Streptococcus.</title>
        <authorList>
            <consortium name="The Broad Institute Genome Sequencing Platform"/>
            <person name="Richards V.P."/>
            <person name="Palmer S.R."/>
            <person name="Pavinski Bitar P.D."/>
            <person name="Qin X."/>
            <person name="Weinstock G.M."/>
            <person name="Highlander S.K."/>
            <person name="Town C.D."/>
            <person name="Burne R.A."/>
            <person name="Stanhope M.J."/>
        </authorList>
    </citation>
    <scope>NUCLEOTIDE SEQUENCE [LARGE SCALE GENOMIC DNA]</scope>
    <source>
        <strain evidence="4 5">2285-97</strain>
    </source>
</reference>
<dbReference type="Gene3D" id="1.10.10.2910">
    <property type="match status" value="1"/>
</dbReference>
<evidence type="ECO:0000259" key="2">
    <source>
        <dbReference type="Pfam" id="PF18813"/>
    </source>
</evidence>
<dbReference type="GO" id="GO:0008270">
    <property type="term" value="F:zinc ion binding"/>
    <property type="evidence" value="ECO:0007669"/>
    <property type="project" value="InterPro"/>
</dbReference>
<name>G5KEW5_9STRE</name>
<evidence type="ECO:0000313" key="5">
    <source>
        <dbReference type="Proteomes" id="UP000005388"/>
    </source>
</evidence>
<sequence length="1200" mass="136159">MEDQNILSPEARKQFRKERVEKARTRSILDVAEALKMELVKSGNDYRWKEHNSLVITPNKNVWKWFSRDQGGDAIALVEMIKEVNFNQAVDFLNDGTFQEFIGNNEIIENFSYYLKPYEQEFLEGRDYLKNQRNLSDETISFFHDQGVLAQANAKLNNSIEPVIVFKTLSSSGEVVGATLQGINENREKWPERGYAKSIIRNSEAYNGMHVDIGKPNRLVFTESPIDLMSYYEVHQNELNDVRLVSMNGLKESTVGRHLSELEAELSNRPLNWSTEELGKGLDIALEKGYFNNIQNEGKITFAIDNDGAGIEFLNKMKAKGIIFIEDLPPLQPGQSKTDWNDYLRTSRQKKAPEIQAQKKERTNGSSGSLQDNPEGSPTPASQSETFERSVTSRPTLSSHLLHFSIREDFKSSGRGSYRYISPADLDKLNRRSAIIQEGANFYLKELANSTISYITSEGKIVQVQFKEENFMHLTGIKPLGHNQTAEKTLHDFAKGNGNFDNIMLSRGDGAFSKLNVLPDLPVTLSLDAFYFDNLNDINRYSGRFDSLIKSDDKDIMLLFRATEKDGILPVSVWEAREIHINELNQAKKNEIIAIYREREGRLEQIAINDYFIQDQGKELQTILAEKQFNNINATDKTESFTAINDYHVKVSQAQKLGVRQFESGESISYQEFVSSLYKINQENDNEHLRISFNIYDPDGQLIKDNVNYIVGEETEPVSRLLGLGFARLKGQPELAEIDEKVLSQLEELKVNEELSLEANELSKRQLIAEEDNSTSDINHSYKTAKQSVKESLAQKVEQIVERESQSQAIEESPFDYNTASAYDLSEKALQNIRDFTESPEKLEEYLNFMSQFPKLSPRNVALVQAQWPGANAVATFNQWKEIGDQLGITSDDVTISKNTYTNKKTGKTKEVINDSLSVAAGEKSRIRLFRPQMVKMIPVLDNDGNQLINSKGNPKFKPLSEATSEEKEKITNGELQVRQFQDRDLKTGQGKFTTYKVFELSQTNLKHESYPKAMPNRQFDFNIDKIKAKKVFDGLSHYAKQLGVPMELDHTNSLGNAKGAFSPAEQRILLNSKNTPGEQIATAIHELAHASLHNPKFIKGSQLLLTSTKEFEAEMSSYLVSKHFGLDTSKEAISYMANWTNNLKKLDDKELQNAMKRVHKTVSTIVTSVEKKALPIKSPNLKQKKSVNFSQPLKRGIKL</sequence>
<dbReference type="Gene3D" id="3.90.580.10">
    <property type="entry name" value="Zinc finger, CHC2-type domain"/>
    <property type="match status" value="1"/>
</dbReference>
<dbReference type="STRING" id="764291.STRUR_0869"/>
<dbReference type="Proteomes" id="UP000005388">
    <property type="component" value="Unassembled WGS sequence"/>
</dbReference>
<feature type="region of interest" description="Disordered" evidence="1">
    <location>
        <begin position="349"/>
        <end position="394"/>
    </location>
</feature>
<dbReference type="EMBL" id="AEUZ02000001">
    <property type="protein sequence ID" value="EHJ57314.1"/>
    <property type="molecule type" value="Genomic_DNA"/>
</dbReference>
<evidence type="ECO:0008006" key="6">
    <source>
        <dbReference type="Google" id="ProtNLM"/>
    </source>
</evidence>
<dbReference type="Gene3D" id="3.40.1360.10">
    <property type="match status" value="1"/>
</dbReference>
<evidence type="ECO:0000256" key="1">
    <source>
        <dbReference type="SAM" id="MobiDB-lite"/>
    </source>
</evidence>